<feature type="compositionally biased region" description="Basic and acidic residues" evidence="1">
    <location>
        <begin position="115"/>
        <end position="142"/>
    </location>
</feature>
<feature type="compositionally biased region" description="Polar residues" evidence="1">
    <location>
        <begin position="145"/>
        <end position="158"/>
    </location>
</feature>
<reference evidence="2 3" key="1">
    <citation type="submission" date="2017-06" db="EMBL/GenBank/DDBJ databases">
        <title>Comparative genomic analysis of Ambrosia Fusariam Clade fungi.</title>
        <authorList>
            <person name="Stajich J.E."/>
            <person name="Carrillo J."/>
            <person name="Kijimoto T."/>
            <person name="Eskalen A."/>
            <person name="O'Donnell K."/>
            <person name="Kasson M."/>
        </authorList>
    </citation>
    <scope>NUCLEOTIDE SEQUENCE [LARGE SCALE GENOMIC DNA]</scope>
    <source>
        <strain evidence="2 3">NRRL62606</strain>
    </source>
</reference>
<organism evidence="2 3">
    <name type="scientific">Fusarium floridanum</name>
    <dbReference type="NCBI Taxonomy" id="1325733"/>
    <lineage>
        <taxon>Eukaryota</taxon>
        <taxon>Fungi</taxon>
        <taxon>Dikarya</taxon>
        <taxon>Ascomycota</taxon>
        <taxon>Pezizomycotina</taxon>
        <taxon>Sordariomycetes</taxon>
        <taxon>Hypocreomycetidae</taxon>
        <taxon>Hypocreales</taxon>
        <taxon>Nectriaceae</taxon>
        <taxon>Fusarium</taxon>
        <taxon>Fusarium solani species complex</taxon>
    </lineage>
</organism>
<dbReference type="EMBL" id="NKCL01000722">
    <property type="protein sequence ID" value="RSL53935.1"/>
    <property type="molecule type" value="Genomic_DNA"/>
</dbReference>
<feature type="region of interest" description="Disordered" evidence="1">
    <location>
        <begin position="108"/>
        <end position="158"/>
    </location>
</feature>
<dbReference type="Proteomes" id="UP000287972">
    <property type="component" value="Unassembled WGS sequence"/>
</dbReference>
<proteinExistence type="predicted"/>
<protein>
    <submittedName>
        <fullName evidence="2">Uncharacterized protein</fullName>
    </submittedName>
</protein>
<keyword evidence="3" id="KW-1185">Reference proteome</keyword>
<evidence type="ECO:0000256" key="1">
    <source>
        <dbReference type="SAM" id="MobiDB-lite"/>
    </source>
</evidence>
<name>A0A428PLN6_9HYPO</name>
<comment type="caution">
    <text evidence="2">The sequence shown here is derived from an EMBL/GenBank/DDBJ whole genome shotgun (WGS) entry which is preliminary data.</text>
</comment>
<evidence type="ECO:0000313" key="2">
    <source>
        <dbReference type="EMBL" id="RSL53935.1"/>
    </source>
</evidence>
<accession>A0A428PLN6</accession>
<dbReference type="AlphaFoldDB" id="A0A428PLN6"/>
<feature type="non-terminal residue" evidence="2">
    <location>
        <position position="256"/>
    </location>
</feature>
<gene>
    <name evidence="2" type="ORF">CEP51_014807</name>
</gene>
<sequence length="256" mass="28435">MSKVIKPEVKSKVKSKVKTKEFDDACLLYCIITQFPVGKIDWDRVAIDANERLGQPITSIPGRRLGHAARMRFLRMRKGKYGTKVRGRGKSGTPQINSTACLEAEQDTFQGQGDRAPERCGEPLTTHEKTHVQTKTNGEKLPTKPASSTQQTHRPTNTSISSTALTYSHIPTQHGVTQFAGADALLHDHITLTLHWEDWQISCAVLKLNLFVAQWKWKYKGPILPLERQQPPGGELGLVEAEDQGQCDVAADATSR</sequence>
<evidence type="ECO:0000313" key="3">
    <source>
        <dbReference type="Proteomes" id="UP000287972"/>
    </source>
</evidence>